<gene>
    <name evidence="2" type="ORF">B0H16DRAFT_1809888</name>
</gene>
<keyword evidence="3" id="KW-1185">Reference proteome</keyword>
<comment type="caution">
    <text evidence="2">The sequence shown here is derived from an EMBL/GenBank/DDBJ whole genome shotgun (WGS) entry which is preliminary data.</text>
</comment>
<feature type="region of interest" description="Disordered" evidence="1">
    <location>
        <begin position="52"/>
        <end position="142"/>
    </location>
</feature>
<feature type="compositionally biased region" description="Basic and acidic residues" evidence="1">
    <location>
        <begin position="106"/>
        <end position="119"/>
    </location>
</feature>
<feature type="region of interest" description="Disordered" evidence="1">
    <location>
        <begin position="257"/>
        <end position="291"/>
    </location>
</feature>
<organism evidence="2 3">
    <name type="scientific">Mycena metata</name>
    <dbReference type="NCBI Taxonomy" id="1033252"/>
    <lineage>
        <taxon>Eukaryota</taxon>
        <taxon>Fungi</taxon>
        <taxon>Dikarya</taxon>
        <taxon>Basidiomycota</taxon>
        <taxon>Agaricomycotina</taxon>
        <taxon>Agaricomycetes</taxon>
        <taxon>Agaricomycetidae</taxon>
        <taxon>Agaricales</taxon>
        <taxon>Marasmiineae</taxon>
        <taxon>Mycenaceae</taxon>
        <taxon>Mycena</taxon>
    </lineage>
</organism>
<dbReference type="AlphaFoldDB" id="A0AAD7JE52"/>
<evidence type="ECO:0000256" key="1">
    <source>
        <dbReference type="SAM" id="MobiDB-lite"/>
    </source>
</evidence>
<evidence type="ECO:0000313" key="3">
    <source>
        <dbReference type="Proteomes" id="UP001215598"/>
    </source>
</evidence>
<sequence length="493" mass="55750">MAFTLPPRTLRSGKEFSAFDMVLGHGVAISPPEYFDVAECLARRIKEQEATHMLDEPEDSHDDSEDSDPVPFWINPIPPSSSPPPPSPWINPTPSSSSSLPPPPLRHRDGPLTDMESRKASSKRRRLQKRTDEQERKGTPGVKAIHLRRRTEALGASIHVDFDVGDLPHTKPAWIGKRNAQEDHTFEDGMGGRIYTEEEIRELTGEDGMSLSIPIIDAHGRIIAVLGGTPRDVEGWRAITNRAATLMETKATRLRHTEDQLHHRRAQEPYPSVSRGPSYGGGQTEPCELKNNKSNTRVTDELLADESFQHIIRFSNLLFRIFAPMLFLYYQTQMELLRSWNPSMVWNVVFTVFAACTFNFGPHALTVPHLDFGNLAWGWCVITALGRFNPDRGGHLILWDLKLVIRFPPGSTILIPSAIIRHSNSPIAADEFRCSFVQYTAGGLFRFIRNGFKTDDVFELTATREEKRERSEEAKTRWEKGVEMYSTLDSLRS</sequence>
<accession>A0AAD7JE52</accession>
<proteinExistence type="predicted"/>
<name>A0AAD7JE52_9AGAR</name>
<evidence type="ECO:0000313" key="2">
    <source>
        <dbReference type="EMBL" id="KAJ7761743.1"/>
    </source>
</evidence>
<feature type="compositionally biased region" description="Acidic residues" evidence="1">
    <location>
        <begin position="56"/>
        <end position="68"/>
    </location>
</feature>
<feature type="compositionally biased region" description="Pro residues" evidence="1">
    <location>
        <begin position="76"/>
        <end position="91"/>
    </location>
</feature>
<protein>
    <submittedName>
        <fullName evidence="2">Uncharacterized protein</fullName>
    </submittedName>
</protein>
<dbReference type="EMBL" id="JARKIB010000034">
    <property type="protein sequence ID" value="KAJ7761743.1"/>
    <property type="molecule type" value="Genomic_DNA"/>
</dbReference>
<reference evidence="2" key="1">
    <citation type="submission" date="2023-03" db="EMBL/GenBank/DDBJ databases">
        <title>Massive genome expansion in bonnet fungi (Mycena s.s.) driven by repeated elements and novel gene families across ecological guilds.</title>
        <authorList>
            <consortium name="Lawrence Berkeley National Laboratory"/>
            <person name="Harder C.B."/>
            <person name="Miyauchi S."/>
            <person name="Viragh M."/>
            <person name="Kuo A."/>
            <person name="Thoen E."/>
            <person name="Andreopoulos B."/>
            <person name="Lu D."/>
            <person name="Skrede I."/>
            <person name="Drula E."/>
            <person name="Henrissat B."/>
            <person name="Morin E."/>
            <person name="Kohler A."/>
            <person name="Barry K."/>
            <person name="LaButti K."/>
            <person name="Morin E."/>
            <person name="Salamov A."/>
            <person name="Lipzen A."/>
            <person name="Mereny Z."/>
            <person name="Hegedus B."/>
            <person name="Baldrian P."/>
            <person name="Stursova M."/>
            <person name="Weitz H."/>
            <person name="Taylor A."/>
            <person name="Grigoriev I.V."/>
            <person name="Nagy L.G."/>
            <person name="Martin F."/>
            <person name="Kauserud H."/>
        </authorList>
    </citation>
    <scope>NUCLEOTIDE SEQUENCE</scope>
    <source>
        <strain evidence="2">CBHHK182m</strain>
    </source>
</reference>
<dbReference type="Proteomes" id="UP001215598">
    <property type="component" value="Unassembled WGS sequence"/>
</dbReference>
<dbReference type="Gene3D" id="3.60.130.30">
    <property type="match status" value="1"/>
</dbReference>
<feature type="compositionally biased region" description="Basic and acidic residues" evidence="1">
    <location>
        <begin position="129"/>
        <end position="138"/>
    </location>
</feature>